<accession>A0A7R9LJT3</accession>
<dbReference type="AlphaFoldDB" id="A0A7R9LJT3"/>
<proteinExistence type="predicted"/>
<dbReference type="OrthoDB" id="6479572at2759"/>
<gene>
    <name evidence="2" type="ORF">OSB1V03_LOCUS19389</name>
</gene>
<protein>
    <submittedName>
        <fullName evidence="2">Uncharacterized protein</fullName>
    </submittedName>
</protein>
<sequence length="173" mass="19799">MKAQLVWVIMIVTLIGNSYQECWCNVRLRGEYCGSELNRRNDNQDCERHIYYCGRNNMNKVAILVARCPDESQCEDNQTQLSSRTRRRNTCLRKLQCHCRDGMDDDNLYCGNQLTGSDCPPHVLFRCRFSRNGVSARDACLDGCHDGKCLNGVDIPDNFRRDSSSDGSDTEMP</sequence>
<dbReference type="EMBL" id="OC882854">
    <property type="protein sequence ID" value="CAD7642980.1"/>
    <property type="molecule type" value="Genomic_DNA"/>
</dbReference>
<feature type="signal peptide" evidence="1">
    <location>
        <begin position="1"/>
        <end position="20"/>
    </location>
</feature>
<evidence type="ECO:0000256" key="1">
    <source>
        <dbReference type="SAM" id="SignalP"/>
    </source>
</evidence>
<name>A0A7R9LJT3_9ACAR</name>
<feature type="chain" id="PRO_5036211273" evidence="1">
    <location>
        <begin position="21"/>
        <end position="173"/>
    </location>
</feature>
<evidence type="ECO:0000313" key="3">
    <source>
        <dbReference type="Proteomes" id="UP000759131"/>
    </source>
</evidence>
<keyword evidence="3" id="KW-1185">Reference proteome</keyword>
<dbReference type="EMBL" id="CAJPIZ010028279">
    <property type="protein sequence ID" value="CAG2119440.1"/>
    <property type="molecule type" value="Genomic_DNA"/>
</dbReference>
<organism evidence="2">
    <name type="scientific">Medioppia subpectinata</name>
    <dbReference type="NCBI Taxonomy" id="1979941"/>
    <lineage>
        <taxon>Eukaryota</taxon>
        <taxon>Metazoa</taxon>
        <taxon>Ecdysozoa</taxon>
        <taxon>Arthropoda</taxon>
        <taxon>Chelicerata</taxon>
        <taxon>Arachnida</taxon>
        <taxon>Acari</taxon>
        <taxon>Acariformes</taxon>
        <taxon>Sarcoptiformes</taxon>
        <taxon>Oribatida</taxon>
        <taxon>Brachypylina</taxon>
        <taxon>Oppioidea</taxon>
        <taxon>Oppiidae</taxon>
        <taxon>Medioppia</taxon>
    </lineage>
</organism>
<keyword evidence="1" id="KW-0732">Signal</keyword>
<evidence type="ECO:0000313" key="2">
    <source>
        <dbReference type="EMBL" id="CAD7642980.1"/>
    </source>
</evidence>
<dbReference type="Proteomes" id="UP000759131">
    <property type="component" value="Unassembled WGS sequence"/>
</dbReference>
<reference evidence="2" key="1">
    <citation type="submission" date="2020-11" db="EMBL/GenBank/DDBJ databases">
        <authorList>
            <person name="Tran Van P."/>
        </authorList>
    </citation>
    <scope>NUCLEOTIDE SEQUENCE</scope>
</reference>